<protein>
    <recommendedName>
        <fullName evidence="9">Endonuclease/exonuclease/phosphatase domain-containing protein</fullName>
    </recommendedName>
</protein>
<evidence type="ECO:0000313" key="11">
    <source>
        <dbReference type="Proteomes" id="UP000613840"/>
    </source>
</evidence>
<evidence type="ECO:0000256" key="2">
    <source>
        <dbReference type="ARBA" id="ARBA00001946"/>
    </source>
</evidence>
<accession>A0A917SDH2</accession>
<evidence type="ECO:0000256" key="6">
    <source>
        <dbReference type="ARBA" id="ARBA00022801"/>
    </source>
</evidence>
<comment type="cofactor">
    <cofactor evidence="2">
        <name>Mg(2+)</name>
        <dbReference type="ChEBI" id="CHEBI:18420"/>
    </cofactor>
</comment>
<comment type="caution">
    <text evidence="10">The sequence shown here is derived from an EMBL/GenBank/DDBJ whole genome shotgun (WGS) entry which is preliminary data.</text>
</comment>
<keyword evidence="4" id="KW-0479">Metal-binding</keyword>
<dbReference type="EMBL" id="BMMZ01000010">
    <property type="protein sequence ID" value="GGL74525.1"/>
    <property type="molecule type" value="Genomic_DNA"/>
</dbReference>
<gene>
    <name evidence="10" type="ORF">GCM10011575_35950</name>
</gene>
<evidence type="ECO:0000256" key="3">
    <source>
        <dbReference type="ARBA" id="ARBA00022722"/>
    </source>
</evidence>
<sequence length="275" mass="29211">MSIQDVERDITVATWNLWRRGGPWEQRQKLITAALEYAAADVVCLQQSWSTSDRNQPREIAAALGLEHIEVAPYAGPAGSDGGRTLLAVISRWPLRNVITRGLPSALARSQGRGMLGVIVDHPSGPLPVVTTHLNSSPTGSGDRVTEVRAVAELVGELAGTADAELGPIVTGDLNAEPESDEVRLLGGLLTAPAVPGLGLEDVWHYADPAGPGHTWRRENSYLAAGTRSARIDYILVGLATRVLAARMIGVDATDGLHPSTHAGVCARVVLRPER</sequence>
<feature type="domain" description="Endonuclease/exonuclease/phosphatase" evidence="9">
    <location>
        <begin position="13"/>
        <end position="244"/>
    </location>
</feature>
<dbReference type="PANTHER" id="PTHR15822:SF4">
    <property type="entry name" value="TYROSYL-DNA PHOSPHODIESTERASE 2"/>
    <property type="match status" value="1"/>
</dbReference>
<evidence type="ECO:0000256" key="1">
    <source>
        <dbReference type="ARBA" id="ARBA00001936"/>
    </source>
</evidence>
<dbReference type="GO" id="GO:0003697">
    <property type="term" value="F:single-stranded DNA binding"/>
    <property type="evidence" value="ECO:0007669"/>
    <property type="project" value="TreeGrafter"/>
</dbReference>
<reference evidence="10" key="1">
    <citation type="journal article" date="2014" name="Int. J. Syst. Evol. Microbiol.">
        <title>Complete genome sequence of Corynebacterium casei LMG S-19264T (=DSM 44701T), isolated from a smear-ripened cheese.</title>
        <authorList>
            <consortium name="US DOE Joint Genome Institute (JGI-PGF)"/>
            <person name="Walter F."/>
            <person name="Albersmeier A."/>
            <person name="Kalinowski J."/>
            <person name="Ruckert C."/>
        </authorList>
    </citation>
    <scope>NUCLEOTIDE SEQUENCE</scope>
    <source>
        <strain evidence="10">CGMCC 4.7306</strain>
    </source>
</reference>
<organism evidence="10 11">
    <name type="scientific">Microlunatus endophyticus</name>
    <dbReference type="NCBI Taxonomy" id="1716077"/>
    <lineage>
        <taxon>Bacteria</taxon>
        <taxon>Bacillati</taxon>
        <taxon>Actinomycetota</taxon>
        <taxon>Actinomycetes</taxon>
        <taxon>Propionibacteriales</taxon>
        <taxon>Propionibacteriaceae</taxon>
        <taxon>Microlunatus</taxon>
    </lineage>
</organism>
<dbReference type="Pfam" id="PF03372">
    <property type="entry name" value="Exo_endo_phos"/>
    <property type="match status" value="1"/>
</dbReference>
<dbReference type="GO" id="GO:0004518">
    <property type="term" value="F:nuclease activity"/>
    <property type="evidence" value="ECO:0007669"/>
    <property type="project" value="UniProtKB-KW"/>
</dbReference>
<dbReference type="SUPFAM" id="SSF56219">
    <property type="entry name" value="DNase I-like"/>
    <property type="match status" value="1"/>
</dbReference>
<reference evidence="10" key="2">
    <citation type="submission" date="2020-09" db="EMBL/GenBank/DDBJ databases">
        <authorList>
            <person name="Sun Q."/>
            <person name="Zhou Y."/>
        </authorList>
    </citation>
    <scope>NUCLEOTIDE SEQUENCE</scope>
    <source>
        <strain evidence="10">CGMCC 4.7306</strain>
    </source>
</reference>
<dbReference type="PANTHER" id="PTHR15822">
    <property type="entry name" value="TRAF AND TNF RECEPTOR-ASSOCIATED PROTEIN"/>
    <property type="match status" value="1"/>
</dbReference>
<evidence type="ECO:0000256" key="7">
    <source>
        <dbReference type="ARBA" id="ARBA00022842"/>
    </source>
</evidence>
<dbReference type="GO" id="GO:0006302">
    <property type="term" value="P:double-strand break repair"/>
    <property type="evidence" value="ECO:0007669"/>
    <property type="project" value="TreeGrafter"/>
</dbReference>
<evidence type="ECO:0000256" key="5">
    <source>
        <dbReference type="ARBA" id="ARBA00022763"/>
    </source>
</evidence>
<keyword evidence="3" id="KW-0540">Nuclease</keyword>
<evidence type="ECO:0000256" key="8">
    <source>
        <dbReference type="ARBA" id="ARBA00023204"/>
    </source>
</evidence>
<keyword evidence="7" id="KW-0460">Magnesium</keyword>
<evidence type="ECO:0000256" key="4">
    <source>
        <dbReference type="ARBA" id="ARBA00022723"/>
    </source>
</evidence>
<dbReference type="Gene3D" id="3.60.10.10">
    <property type="entry name" value="Endonuclease/exonuclease/phosphatase"/>
    <property type="match status" value="1"/>
</dbReference>
<evidence type="ECO:0000313" key="10">
    <source>
        <dbReference type="EMBL" id="GGL74525.1"/>
    </source>
</evidence>
<keyword evidence="8" id="KW-0234">DNA repair</keyword>
<dbReference type="RefSeq" id="WP_188896764.1">
    <property type="nucleotide sequence ID" value="NZ_BMMZ01000010.1"/>
</dbReference>
<dbReference type="GO" id="GO:0005737">
    <property type="term" value="C:cytoplasm"/>
    <property type="evidence" value="ECO:0007669"/>
    <property type="project" value="TreeGrafter"/>
</dbReference>
<comment type="cofactor">
    <cofactor evidence="1">
        <name>Mn(2+)</name>
        <dbReference type="ChEBI" id="CHEBI:29035"/>
    </cofactor>
</comment>
<keyword evidence="6" id="KW-0378">Hydrolase</keyword>
<name>A0A917SDH2_9ACTN</name>
<dbReference type="InterPro" id="IPR036691">
    <property type="entry name" value="Endo/exonu/phosph_ase_sf"/>
</dbReference>
<dbReference type="AlphaFoldDB" id="A0A917SDH2"/>
<dbReference type="Proteomes" id="UP000613840">
    <property type="component" value="Unassembled WGS sequence"/>
</dbReference>
<proteinExistence type="predicted"/>
<dbReference type="GO" id="GO:0070260">
    <property type="term" value="F:5'-tyrosyl-DNA phosphodiesterase activity"/>
    <property type="evidence" value="ECO:0007669"/>
    <property type="project" value="TreeGrafter"/>
</dbReference>
<dbReference type="InterPro" id="IPR005135">
    <property type="entry name" value="Endo/exonuclease/phosphatase"/>
</dbReference>
<dbReference type="InterPro" id="IPR051547">
    <property type="entry name" value="TDP2-like"/>
</dbReference>
<dbReference type="GO" id="GO:0046872">
    <property type="term" value="F:metal ion binding"/>
    <property type="evidence" value="ECO:0007669"/>
    <property type="project" value="UniProtKB-KW"/>
</dbReference>
<keyword evidence="11" id="KW-1185">Reference proteome</keyword>
<keyword evidence="5" id="KW-0227">DNA damage</keyword>
<evidence type="ECO:0000259" key="9">
    <source>
        <dbReference type="Pfam" id="PF03372"/>
    </source>
</evidence>